<comment type="caution">
    <text evidence="6">The sequence shown here is derived from an EMBL/GenBank/DDBJ whole genome shotgun (WGS) entry which is preliminary data.</text>
</comment>
<comment type="cofactor">
    <cofactor evidence="4">
        <name>Mn(2+)</name>
        <dbReference type="ChEBI" id="CHEBI:29035"/>
    </cofactor>
    <text evidence="4">Binds 2 manganese ions per subunit.</text>
</comment>
<evidence type="ECO:0000256" key="3">
    <source>
        <dbReference type="ARBA" id="ARBA00022801"/>
    </source>
</evidence>
<accession>A0A031LLW7</accession>
<protein>
    <submittedName>
        <fullName evidence="6">Agmatinase</fullName>
    </submittedName>
</protein>
<dbReference type="Gene3D" id="3.40.800.10">
    <property type="entry name" value="Ureohydrolase domain"/>
    <property type="match status" value="1"/>
</dbReference>
<feature type="binding site" evidence="4">
    <location>
        <position position="135"/>
    </location>
    <ligand>
        <name>Mn(2+)</name>
        <dbReference type="ChEBI" id="CHEBI:29035"/>
        <label>1</label>
    </ligand>
</feature>
<keyword evidence="4" id="KW-0464">Manganese</keyword>
<dbReference type="InterPro" id="IPR005925">
    <property type="entry name" value="Agmatinase-rel"/>
</dbReference>
<dbReference type="PROSITE" id="PS01053">
    <property type="entry name" value="ARGINASE_1"/>
    <property type="match status" value="1"/>
</dbReference>
<dbReference type="InterPro" id="IPR023696">
    <property type="entry name" value="Ureohydrolase_dom_sf"/>
</dbReference>
<evidence type="ECO:0000256" key="2">
    <source>
        <dbReference type="ARBA" id="ARBA00022723"/>
    </source>
</evidence>
<dbReference type="PROSITE" id="PS51409">
    <property type="entry name" value="ARGINASE_2"/>
    <property type="match status" value="1"/>
</dbReference>
<dbReference type="Pfam" id="PF00491">
    <property type="entry name" value="Arginase"/>
    <property type="match status" value="1"/>
</dbReference>
<dbReference type="STRING" id="1160895.CM19_09915"/>
<dbReference type="PIRSF" id="PIRSF036979">
    <property type="entry name" value="Arginase"/>
    <property type="match status" value="1"/>
</dbReference>
<dbReference type="NCBIfam" id="TIGR01230">
    <property type="entry name" value="agmatinase"/>
    <property type="match status" value="1"/>
</dbReference>
<dbReference type="PANTHER" id="PTHR11358:SF26">
    <property type="entry name" value="GUANIDINO ACID HYDROLASE, MITOCHONDRIAL"/>
    <property type="match status" value="1"/>
</dbReference>
<feature type="binding site" evidence="4">
    <location>
        <position position="221"/>
    </location>
    <ligand>
        <name>Mn(2+)</name>
        <dbReference type="ChEBI" id="CHEBI:29035"/>
        <label>1</label>
    </ligand>
</feature>
<feature type="binding site" evidence="4">
    <location>
        <position position="133"/>
    </location>
    <ligand>
        <name>Mn(2+)</name>
        <dbReference type="ChEBI" id="CHEBI:29035"/>
        <label>1</label>
    </ligand>
</feature>
<keyword evidence="7" id="KW-1185">Reference proteome</keyword>
<organism evidence="6 7">
    <name type="scientific">Candidatus Acidianus copahuensis</name>
    <dbReference type="NCBI Taxonomy" id="1160895"/>
    <lineage>
        <taxon>Archaea</taxon>
        <taxon>Thermoproteota</taxon>
        <taxon>Thermoprotei</taxon>
        <taxon>Sulfolobales</taxon>
        <taxon>Sulfolobaceae</taxon>
        <taxon>Acidianus</taxon>
    </lineage>
</organism>
<dbReference type="Proteomes" id="UP000024332">
    <property type="component" value="Unassembled WGS sequence"/>
</dbReference>
<dbReference type="AlphaFoldDB" id="A0A031LLW7"/>
<dbReference type="GO" id="GO:0008783">
    <property type="term" value="F:agmatinase activity"/>
    <property type="evidence" value="ECO:0007669"/>
    <property type="project" value="TreeGrafter"/>
</dbReference>
<dbReference type="CDD" id="cd11593">
    <property type="entry name" value="Agmatinase-like_2"/>
    <property type="match status" value="1"/>
</dbReference>
<proteinExistence type="inferred from homology"/>
<dbReference type="RefSeq" id="WP_048100184.1">
    <property type="nucleotide sequence ID" value="NZ_JFZT01000048.1"/>
</dbReference>
<keyword evidence="3 5" id="KW-0378">Hydrolase</keyword>
<dbReference type="PANTHER" id="PTHR11358">
    <property type="entry name" value="ARGINASE/AGMATINASE"/>
    <property type="match status" value="1"/>
</dbReference>
<reference evidence="6 7" key="1">
    <citation type="submission" date="2014-03" db="EMBL/GenBank/DDBJ databases">
        <title>Draft genome sequence of the novel thermoacidophilic archaea Acidianus copahuensis ALE1 strain, isolated from Copahue volcanic area in Neuquen Argentina.</title>
        <authorList>
            <person name="Urbieta M.S."/>
            <person name="Rascovan N."/>
            <person name="Castro C."/>
            <person name="Revale S."/>
            <person name="Giaveno M.A."/>
            <person name="Vazquez M.P."/>
            <person name="Donati E.R."/>
        </authorList>
    </citation>
    <scope>NUCLEOTIDE SEQUENCE [LARGE SCALE GENOMIC DNA]</scope>
    <source>
        <strain evidence="6 7">ALE1</strain>
    </source>
</reference>
<dbReference type="InterPro" id="IPR006035">
    <property type="entry name" value="Ureohydrolase"/>
</dbReference>
<dbReference type="OrthoDB" id="7186at2157"/>
<dbReference type="GO" id="GO:0033389">
    <property type="term" value="P:putrescine biosynthetic process from arginine, via agmatine"/>
    <property type="evidence" value="ECO:0007669"/>
    <property type="project" value="TreeGrafter"/>
</dbReference>
<comment type="similarity">
    <text evidence="1">Belongs to the arginase family. Agmatinase subfamily.</text>
</comment>
<name>A0A031LLW7_9CREN</name>
<feature type="binding site" evidence="4">
    <location>
        <position position="137"/>
    </location>
    <ligand>
        <name>Mn(2+)</name>
        <dbReference type="ChEBI" id="CHEBI:29035"/>
        <label>1</label>
    </ligand>
</feature>
<evidence type="ECO:0000256" key="1">
    <source>
        <dbReference type="ARBA" id="ARBA00009227"/>
    </source>
</evidence>
<feature type="binding site" evidence="4">
    <location>
        <position position="219"/>
    </location>
    <ligand>
        <name>Mn(2+)</name>
        <dbReference type="ChEBI" id="CHEBI:29035"/>
        <label>1</label>
    </ligand>
</feature>
<dbReference type="SUPFAM" id="SSF52768">
    <property type="entry name" value="Arginase/deacetylase"/>
    <property type="match status" value="1"/>
</dbReference>
<evidence type="ECO:0000313" key="6">
    <source>
        <dbReference type="EMBL" id="EZQ03136.1"/>
    </source>
</evidence>
<evidence type="ECO:0000256" key="5">
    <source>
        <dbReference type="RuleBase" id="RU003684"/>
    </source>
</evidence>
<evidence type="ECO:0000313" key="7">
    <source>
        <dbReference type="Proteomes" id="UP000024332"/>
    </source>
</evidence>
<dbReference type="EMBL" id="JFZT01000048">
    <property type="protein sequence ID" value="EZQ03136.1"/>
    <property type="molecule type" value="Genomic_DNA"/>
</dbReference>
<dbReference type="GO" id="GO:0046872">
    <property type="term" value="F:metal ion binding"/>
    <property type="evidence" value="ECO:0007669"/>
    <property type="project" value="UniProtKB-KW"/>
</dbReference>
<dbReference type="InterPro" id="IPR020855">
    <property type="entry name" value="Ureohydrolase_Mn_BS"/>
</dbReference>
<evidence type="ECO:0000256" key="4">
    <source>
        <dbReference type="PIRSR" id="PIRSR036979-1"/>
    </source>
</evidence>
<keyword evidence="2 4" id="KW-0479">Metal-binding</keyword>
<feature type="binding site" evidence="4">
    <location>
        <position position="114"/>
    </location>
    <ligand>
        <name>Mn(2+)</name>
        <dbReference type="ChEBI" id="CHEBI:29035"/>
        <label>1</label>
    </ligand>
</feature>
<gene>
    <name evidence="6" type="ORF">CM19_09915</name>
</gene>
<sequence length="294" mass="32738">MSDSRLLYLNENSRKFAGFNKENSPFVILGLPMDITSSYRPGSRFAPSAIREASQYIEFYSLRADEDMGEIGFNDAGDVVMHPSNVEENVKRIRSVASYFAEKGKILISIGGEHTVSIGTVLGTNADCVISFDAHLDLREEYMGYRYDHACVMRRLSEEGIKIMEIGNRAISREEIQYANSSGIRFITTNEVNIIGIREVAKRVINFTKECSRIYLSYDMDSIDPSYAPGVATPEPEGLSPTTILDTVKLFIDRRIVAFDVVEVSPSYDPSGITSVLGSKLILETSALIRSKLL</sequence>